<keyword evidence="2" id="KW-1185">Reference proteome</keyword>
<organism evidence="1 2">
    <name type="scientific">Dissostichus eleginoides</name>
    <name type="common">Patagonian toothfish</name>
    <name type="synonym">Dissostichus amissus</name>
    <dbReference type="NCBI Taxonomy" id="100907"/>
    <lineage>
        <taxon>Eukaryota</taxon>
        <taxon>Metazoa</taxon>
        <taxon>Chordata</taxon>
        <taxon>Craniata</taxon>
        <taxon>Vertebrata</taxon>
        <taxon>Euteleostomi</taxon>
        <taxon>Actinopterygii</taxon>
        <taxon>Neopterygii</taxon>
        <taxon>Teleostei</taxon>
        <taxon>Neoteleostei</taxon>
        <taxon>Acanthomorphata</taxon>
        <taxon>Eupercaria</taxon>
        <taxon>Perciformes</taxon>
        <taxon>Notothenioidei</taxon>
        <taxon>Nototheniidae</taxon>
        <taxon>Dissostichus</taxon>
    </lineage>
</organism>
<name>A0AAD9F587_DISEL</name>
<comment type="caution">
    <text evidence="1">The sequence shown here is derived from an EMBL/GenBank/DDBJ whole genome shotgun (WGS) entry which is preliminary data.</text>
</comment>
<proteinExistence type="predicted"/>
<accession>A0AAD9F587</accession>
<dbReference type="Proteomes" id="UP001228049">
    <property type="component" value="Unassembled WGS sequence"/>
</dbReference>
<dbReference type="AlphaFoldDB" id="A0AAD9F587"/>
<evidence type="ECO:0000313" key="2">
    <source>
        <dbReference type="Proteomes" id="UP001228049"/>
    </source>
</evidence>
<protein>
    <submittedName>
        <fullName evidence="1">Zinc finger MYM-type protein 5</fullName>
    </submittedName>
</protein>
<reference evidence="1" key="1">
    <citation type="submission" date="2023-04" db="EMBL/GenBank/DDBJ databases">
        <title>Chromosome-level genome of Chaenocephalus aceratus.</title>
        <authorList>
            <person name="Park H."/>
        </authorList>
    </citation>
    <scope>NUCLEOTIDE SEQUENCE</scope>
    <source>
        <strain evidence="1">DE</strain>
        <tissue evidence="1">Muscle</tissue>
    </source>
</reference>
<evidence type="ECO:0000313" key="1">
    <source>
        <dbReference type="EMBL" id="KAK1889462.1"/>
    </source>
</evidence>
<sequence length="70" mass="7887">MYYTTTTRAGIKLPRTWLCYSPTLDCAYCEPCWLFADRAAGSLWVTLHGYRPHGTSGGAPPDCCVKENRR</sequence>
<gene>
    <name evidence="1" type="ORF">KUDE01_014138</name>
</gene>
<dbReference type="EMBL" id="JASDAP010000017">
    <property type="protein sequence ID" value="KAK1889462.1"/>
    <property type="molecule type" value="Genomic_DNA"/>
</dbReference>